<evidence type="ECO:0000313" key="2">
    <source>
        <dbReference type="EMBL" id="KNF00714.1"/>
    </source>
</evidence>
<organism evidence="2 3">
    <name type="scientific">Puccinia striiformis f. sp. tritici PST-78</name>
    <dbReference type="NCBI Taxonomy" id="1165861"/>
    <lineage>
        <taxon>Eukaryota</taxon>
        <taxon>Fungi</taxon>
        <taxon>Dikarya</taxon>
        <taxon>Basidiomycota</taxon>
        <taxon>Pucciniomycotina</taxon>
        <taxon>Pucciniomycetes</taxon>
        <taxon>Pucciniales</taxon>
        <taxon>Pucciniaceae</taxon>
        <taxon>Puccinia</taxon>
    </lineage>
</organism>
<gene>
    <name evidence="2" type="ORF">PSTG_06128</name>
</gene>
<sequence length="182" mass="18774">MAADNPKAQGTMSFTQLGLLLKTPSQVIPTINAAHLPTNPAPSIINEAPLHLDSAPLPINAAPSPINDPPSHIAPASLAINPAPLPQMPALSSIIPVPLPKNRATLPINSAASVGPAALVTQANGLTALQEIIQAQTAPKPSLKREATDGLNDEIAGERRKSGNGGMNFFTAKRRAGTVFSE</sequence>
<name>A0A0L0VN62_9BASI</name>
<dbReference type="AlphaFoldDB" id="A0A0L0VN62"/>
<dbReference type="Proteomes" id="UP000054564">
    <property type="component" value="Unassembled WGS sequence"/>
</dbReference>
<evidence type="ECO:0000313" key="3">
    <source>
        <dbReference type="Proteomes" id="UP000054564"/>
    </source>
</evidence>
<proteinExistence type="predicted"/>
<feature type="region of interest" description="Disordered" evidence="1">
    <location>
        <begin position="138"/>
        <end position="182"/>
    </location>
</feature>
<keyword evidence="3" id="KW-1185">Reference proteome</keyword>
<reference evidence="3" key="1">
    <citation type="submission" date="2014-03" db="EMBL/GenBank/DDBJ databases">
        <title>The Genome Sequence of Puccinia striiformis f. sp. tritici PST-78.</title>
        <authorList>
            <consortium name="The Broad Institute Genome Sequencing Platform"/>
            <person name="Cuomo C."/>
            <person name="Hulbert S."/>
            <person name="Chen X."/>
            <person name="Walker B."/>
            <person name="Young S.K."/>
            <person name="Zeng Q."/>
            <person name="Gargeya S."/>
            <person name="Fitzgerald M."/>
            <person name="Haas B."/>
            <person name="Abouelleil A."/>
            <person name="Alvarado L."/>
            <person name="Arachchi H.M."/>
            <person name="Berlin A.M."/>
            <person name="Chapman S.B."/>
            <person name="Goldberg J."/>
            <person name="Griggs A."/>
            <person name="Gujja S."/>
            <person name="Hansen M."/>
            <person name="Howarth C."/>
            <person name="Imamovic A."/>
            <person name="Larimer J."/>
            <person name="McCowan C."/>
            <person name="Montmayeur A."/>
            <person name="Murphy C."/>
            <person name="Neiman D."/>
            <person name="Pearson M."/>
            <person name="Priest M."/>
            <person name="Roberts A."/>
            <person name="Saif S."/>
            <person name="Shea T."/>
            <person name="Sisk P."/>
            <person name="Sykes S."/>
            <person name="Wortman J."/>
            <person name="Nusbaum C."/>
            <person name="Birren B."/>
        </authorList>
    </citation>
    <scope>NUCLEOTIDE SEQUENCE [LARGE SCALE GENOMIC DNA]</scope>
    <source>
        <strain evidence="3">race PST-78</strain>
    </source>
</reference>
<comment type="caution">
    <text evidence="2">The sequence shown here is derived from an EMBL/GenBank/DDBJ whole genome shotgun (WGS) entry which is preliminary data.</text>
</comment>
<accession>A0A0L0VN62</accession>
<protein>
    <submittedName>
        <fullName evidence="2">Uncharacterized protein</fullName>
    </submittedName>
</protein>
<evidence type="ECO:0000256" key="1">
    <source>
        <dbReference type="SAM" id="MobiDB-lite"/>
    </source>
</evidence>
<dbReference type="EMBL" id="AJIL01000035">
    <property type="protein sequence ID" value="KNF00714.1"/>
    <property type="molecule type" value="Genomic_DNA"/>
</dbReference>